<gene>
    <name evidence="2" type="ORF">BV898_18721</name>
</gene>
<keyword evidence="3" id="KW-1185">Reference proteome</keyword>
<organism evidence="2 3">
    <name type="scientific">Hypsibius exemplaris</name>
    <name type="common">Freshwater tardigrade</name>
    <dbReference type="NCBI Taxonomy" id="2072580"/>
    <lineage>
        <taxon>Eukaryota</taxon>
        <taxon>Metazoa</taxon>
        <taxon>Ecdysozoa</taxon>
        <taxon>Tardigrada</taxon>
        <taxon>Eutardigrada</taxon>
        <taxon>Parachela</taxon>
        <taxon>Hypsibioidea</taxon>
        <taxon>Hypsibiidae</taxon>
        <taxon>Hypsibius</taxon>
    </lineage>
</organism>
<dbReference type="Gene3D" id="1.20.1070.10">
    <property type="entry name" value="Rhodopsin 7-helix transmembrane proteins"/>
    <property type="match status" value="1"/>
</dbReference>
<keyword evidence="1" id="KW-0472">Membrane</keyword>
<proteinExistence type="predicted"/>
<sequence length="119" mass="13740">MVTGPVSVRFPVSSFQQRSIVHGDTAAAAVRQPTAAGEKRRQSSQSHNRVLAYFVLGIIICWTPNHLYFLLVDTINYQEDTFFAIQFFVQFTYSWINPILCYMAMRQLRRVVNDLFCGR</sequence>
<feature type="transmembrane region" description="Helical" evidence="1">
    <location>
        <begin position="50"/>
        <end position="71"/>
    </location>
</feature>
<keyword evidence="1" id="KW-0812">Transmembrane</keyword>
<name>A0A9X6NJW5_HYPEX</name>
<evidence type="ECO:0000313" key="2">
    <source>
        <dbReference type="EMBL" id="OWA54313.1"/>
    </source>
</evidence>
<keyword evidence="1" id="KW-1133">Transmembrane helix</keyword>
<reference evidence="3" key="1">
    <citation type="submission" date="2017-01" db="EMBL/GenBank/DDBJ databases">
        <title>Comparative genomics of anhydrobiosis in the tardigrade Hypsibius dujardini.</title>
        <authorList>
            <person name="Yoshida Y."/>
            <person name="Koutsovoulos G."/>
            <person name="Laetsch D."/>
            <person name="Stevens L."/>
            <person name="Kumar S."/>
            <person name="Horikawa D."/>
            <person name="Ishino K."/>
            <person name="Komine S."/>
            <person name="Tomita M."/>
            <person name="Blaxter M."/>
            <person name="Arakawa K."/>
        </authorList>
    </citation>
    <scope>NUCLEOTIDE SEQUENCE [LARGE SCALE GENOMIC DNA]</scope>
    <source>
        <strain evidence="3">Z151</strain>
    </source>
</reference>
<dbReference type="AlphaFoldDB" id="A0A9X6NJW5"/>
<comment type="caution">
    <text evidence="2">The sequence shown here is derived from an EMBL/GenBank/DDBJ whole genome shotgun (WGS) entry which is preliminary data.</text>
</comment>
<evidence type="ECO:0000313" key="3">
    <source>
        <dbReference type="Proteomes" id="UP000192578"/>
    </source>
</evidence>
<protein>
    <recommendedName>
        <fullName evidence="4">G-protein coupled receptors family 1 profile domain-containing protein</fullName>
    </recommendedName>
</protein>
<dbReference type="EMBL" id="MTYJ01000391">
    <property type="protein sequence ID" value="OWA54313.1"/>
    <property type="molecule type" value="Genomic_DNA"/>
</dbReference>
<feature type="transmembrane region" description="Helical" evidence="1">
    <location>
        <begin position="83"/>
        <end position="105"/>
    </location>
</feature>
<accession>A0A9X6NJW5</accession>
<dbReference type="SUPFAM" id="SSF81321">
    <property type="entry name" value="Family A G protein-coupled receptor-like"/>
    <property type="match status" value="1"/>
</dbReference>
<evidence type="ECO:0008006" key="4">
    <source>
        <dbReference type="Google" id="ProtNLM"/>
    </source>
</evidence>
<evidence type="ECO:0000256" key="1">
    <source>
        <dbReference type="SAM" id="Phobius"/>
    </source>
</evidence>
<dbReference type="Proteomes" id="UP000192578">
    <property type="component" value="Unassembled WGS sequence"/>
</dbReference>